<reference evidence="1 2" key="1">
    <citation type="submission" date="2020-02" db="EMBL/GenBank/DDBJ databases">
        <title>Draft genome sequence of Haematococcus lacustris strain NIES-144.</title>
        <authorList>
            <person name="Morimoto D."/>
            <person name="Nakagawa S."/>
            <person name="Yoshida T."/>
            <person name="Sawayama S."/>
        </authorList>
    </citation>
    <scope>NUCLEOTIDE SEQUENCE [LARGE SCALE GENOMIC DNA]</scope>
    <source>
        <strain evidence="1 2">NIES-144</strain>
    </source>
</reference>
<dbReference type="InterPro" id="IPR002110">
    <property type="entry name" value="Ankyrin_rpt"/>
</dbReference>
<evidence type="ECO:0008006" key="3">
    <source>
        <dbReference type="Google" id="ProtNLM"/>
    </source>
</evidence>
<evidence type="ECO:0000313" key="1">
    <source>
        <dbReference type="EMBL" id="GFH12073.1"/>
    </source>
</evidence>
<organism evidence="1 2">
    <name type="scientific">Haematococcus lacustris</name>
    <name type="common">Green alga</name>
    <name type="synonym">Haematococcus pluvialis</name>
    <dbReference type="NCBI Taxonomy" id="44745"/>
    <lineage>
        <taxon>Eukaryota</taxon>
        <taxon>Viridiplantae</taxon>
        <taxon>Chlorophyta</taxon>
        <taxon>core chlorophytes</taxon>
        <taxon>Chlorophyceae</taxon>
        <taxon>CS clade</taxon>
        <taxon>Chlamydomonadales</taxon>
        <taxon>Haematococcaceae</taxon>
        <taxon>Haematococcus</taxon>
    </lineage>
</organism>
<dbReference type="SUPFAM" id="SSF48403">
    <property type="entry name" value="Ankyrin repeat"/>
    <property type="match status" value="1"/>
</dbReference>
<dbReference type="Gene3D" id="1.25.40.20">
    <property type="entry name" value="Ankyrin repeat-containing domain"/>
    <property type="match status" value="1"/>
</dbReference>
<protein>
    <recommendedName>
        <fullName evidence="3">ANK_REP_REGION domain-containing protein</fullName>
    </recommendedName>
</protein>
<gene>
    <name evidence="1" type="ORF">HaLaN_07701</name>
</gene>
<dbReference type="InterPro" id="IPR036770">
    <property type="entry name" value="Ankyrin_rpt-contain_sf"/>
</dbReference>
<proteinExistence type="predicted"/>
<sequence>MEAACAGHAATVELLLQSGTANVQAVDASGRSALELACSPEVRRMLRQWSPALPMVPVVDSCLA</sequence>
<dbReference type="EMBL" id="BLLF01000465">
    <property type="protein sequence ID" value="GFH12073.1"/>
    <property type="molecule type" value="Genomic_DNA"/>
</dbReference>
<accession>A0A699YPM0</accession>
<keyword evidence="2" id="KW-1185">Reference proteome</keyword>
<name>A0A699YPM0_HAELA</name>
<dbReference type="Proteomes" id="UP000485058">
    <property type="component" value="Unassembled WGS sequence"/>
</dbReference>
<comment type="caution">
    <text evidence="1">The sequence shown here is derived from an EMBL/GenBank/DDBJ whole genome shotgun (WGS) entry which is preliminary data.</text>
</comment>
<evidence type="ECO:0000313" key="2">
    <source>
        <dbReference type="Proteomes" id="UP000485058"/>
    </source>
</evidence>
<dbReference type="AlphaFoldDB" id="A0A699YPM0"/>
<dbReference type="Pfam" id="PF00023">
    <property type="entry name" value="Ank"/>
    <property type="match status" value="1"/>
</dbReference>